<keyword evidence="2" id="KW-0175">Coiled coil</keyword>
<dbReference type="Pfam" id="PF02012">
    <property type="entry name" value="BNR"/>
    <property type="match status" value="2"/>
</dbReference>
<evidence type="ECO:0000256" key="1">
    <source>
        <dbReference type="ARBA" id="ARBA00004196"/>
    </source>
</evidence>
<evidence type="ECO:0000256" key="2">
    <source>
        <dbReference type="SAM" id="Coils"/>
    </source>
</evidence>
<gene>
    <name evidence="4" type="ORF">SAMN04488695_105148</name>
</gene>
<keyword evidence="5" id="KW-1185">Reference proteome</keyword>
<dbReference type="EMBL" id="FOVK01000005">
    <property type="protein sequence ID" value="SFN80320.1"/>
    <property type="molecule type" value="Genomic_DNA"/>
</dbReference>
<feature type="chain" id="PRO_5010278731" evidence="3">
    <location>
        <begin position="34"/>
        <end position="1604"/>
    </location>
</feature>
<name>A0A1I5BZY2_9CLOT</name>
<feature type="signal peptide" evidence="3">
    <location>
        <begin position="1"/>
        <end position="33"/>
    </location>
</feature>
<evidence type="ECO:0000313" key="4">
    <source>
        <dbReference type="EMBL" id="SFN80320.1"/>
    </source>
</evidence>
<dbReference type="RefSeq" id="WP_074912100.1">
    <property type="nucleotide sequence ID" value="NZ_FOVK01000005.1"/>
</dbReference>
<dbReference type="SUPFAM" id="SSF50939">
    <property type="entry name" value="Sialidases"/>
    <property type="match status" value="2"/>
</dbReference>
<evidence type="ECO:0000313" key="5">
    <source>
        <dbReference type="Proteomes" id="UP000181899"/>
    </source>
</evidence>
<dbReference type="InterPro" id="IPR036278">
    <property type="entry name" value="Sialidase_sf"/>
</dbReference>
<proteinExistence type="predicted"/>
<dbReference type="GO" id="GO:0030313">
    <property type="term" value="C:cell envelope"/>
    <property type="evidence" value="ECO:0007669"/>
    <property type="project" value="UniProtKB-SubCell"/>
</dbReference>
<dbReference type="InterPro" id="IPR002860">
    <property type="entry name" value="BNR_rpt"/>
</dbReference>
<reference evidence="4 5" key="1">
    <citation type="submission" date="2016-10" db="EMBL/GenBank/DDBJ databases">
        <authorList>
            <person name="de Groot N.N."/>
        </authorList>
    </citation>
    <scope>NUCLEOTIDE SEQUENCE [LARGE SCALE GENOMIC DNA]</scope>
    <source>
        <strain evidence="4 5">ML2</strain>
    </source>
</reference>
<comment type="subcellular location">
    <subcellularLocation>
        <location evidence="1">Cell envelope</location>
    </subcellularLocation>
</comment>
<feature type="coiled-coil region" evidence="2">
    <location>
        <begin position="1532"/>
        <end position="1562"/>
    </location>
</feature>
<dbReference type="STRING" id="398199.SAMN05421804_1113"/>
<protein>
    <submittedName>
        <fullName evidence="4">Ig-like domain (Group 3)</fullName>
    </submittedName>
</protein>
<dbReference type="Pfam" id="PF09479">
    <property type="entry name" value="Flg_new"/>
    <property type="match status" value="1"/>
</dbReference>
<evidence type="ECO:0000256" key="3">
    <source>
        <dbReference type="SAM" id="SignalP"/>
    </source>
</evidence>
<dbReference type="InterPro" id="IPR013378">
    <property type="entry name" value="InlB-like_B-rpt"/>
</dbReference>
<dbReference type="InterPro" id="IPR042229">
    <property type="entry name" value="Listeria/Bacterioides_rpt_sf"/>
</dbReference>
<accession>A0A1I5BZY2</accession>
<dbReference type="Gene3D" id="2.60.40.2700">
    <property type="match status" value="1"/>
</dbReference>
<dbReference type="Gene3D" id="2.60.40.4270">
    <property type="entry name" value="Listeria-Bacteroides repeat domain"/>
    <property type="match status" value="1"/>
</dbReference>
<dbReference type="Proteomes" id="UP000181899">
    <property type="component" value="Unassembled WGS sequence"/>
</dbReference>
<sequence length="1604" mass="175338">MKKREKTKKQMISLGLSVMVLTSYLPLTHAAEAQEVTSQKESKTLMNASLLDAGVEGVGTGGTGPRSLSNAMGDVFLGNDFIEIGISRAGSYGTSWDAPISGTKYFHPDADWSSRIGLRSDGDGWEKGNAPTTRDFFLPGTIDEGFMVGWAGSKEGETTLKSSVSTIGAGGVMGYAPVYSLDKSTLSHLQAENKGIIAGALEYTQNIIFGQEDKRFTTVITMKNTTGETLNNASYIRKFDPDQNPLSHETDNYFFKDGTGGIWAVASSSRIDAPSPVAPDEHKAVLQQVENPFIFYTSDHRAQVISCGVGTYTYSEIMYRGEDLYGRHEYNDVGMGLEFIFSEIKPGETVTFSYESSLDPDIESAQEAIENLAVFISKQPVSRTYAVGQVEGKLVVQGNAVVDGEVSESGSLSYQWYQNEENSLEGATLIPGATENSYDLPKDLPIGTEIYYFCRVTAEKDGVLAKVDSGIAKISVVAEDTSIHEVRFIENTTNLVRNMPGKQTVKNEDQPMKPLDPASEGLEFMGWYTESTGGDLFDFTKGITSPTAVFAQWLPVDTIKPEITEVTGNPETWMNKNALITFKATDNRGIEKVTLSKDGEDEVTLSSETSEYSFTAEENGRYVITVTDVKGNAATKEIIVSKIDKIGPVIESMVRTPANWTNGTVQVMVFAKDAESGLSPLAYSFDGGITYQAEPSKTLNVNDRLGIRVKDASGNESSVVSISVDNIDKKAPVILDATGNLTGWTKEVLLSVSAEDKESGLSPMAYSFDGGKTWKNTNEKTVTENGKVEILVKDLAGNLSLLKTVDIQNIDDQAPSISGIKKTPDTWTKDQVLVEVSAEDEESGLAADAYSFDGGKTWQKEAAKSVSVNEVLEIQVKDQMGNISEMQRVAVENIDKTKPEILTVSGNPTAWTKEEVLLTVNAQDMESGLAVEAYSFDGGKTFQKENYKLFSKNEAVEILVKDLVGNLSEVKVTEITKIDQAKPVVVGALLKPETWTNGSVTIEVTGSDTGSGLAVEAYSFNGGKTWQKENEKIFTENGKVEILVKDMAGNVSLLKIVDIKNLDHKAPVVSEIKKAPDTWTKDQVLVEVKAEDEESGLAADAYSFDGGRTWQKEAIKSVSVNEVLEIQVKDQVGNITEIQIVAVENIDKTKPEILEVTGNPTAWTKEEVLLTVNAEDKESGLAVEAYSFDGGKTFQKENYKTFSKNAAVEVVVKDLAGNLSEVNITEITKIDQAKPVVVGALLKPETWTNGTVTIEVIGNDTGSGLAVEAYSFDGGKTWQKENEKTFTENEKVEILVKDLAGNISEVYHTEVKSIDKVAPTGTIILQETPWKSMLRVLTLNLLFKDNLEVKVEAEDELSGVEKVEVYRAFKKLTEEELKDVSWSDYTGAISVKAADKDQFIYYAKITDEAGNSVVIHSEEAVFDTQAPVILHLKDGGEYYTSQRLMVTDDHLGEIRVNGEVVQSGTVLEGNKEAVYKIEAMDEAGNITVYEILMKPVTALTEETENLKKDTVKKEDEKTIKEALEDLSALDLTDATAEEKKQVEDQIENLQELLLEIEKIKAENKLPETGSRKDAPLWMGLAAIALGGFVLSEADKKRQKAERQE</sequence>
<organism evidence="4 5">
    <name type="scientific">Proteiniclasticum ruminis</name>
    <dbReference type="NCBI Taxonomy" id="398199"/>
    <lineage>
        <taxon>Bacteria</taxon>
        <taxon>Bacillati</taxon>
        <taxon>Bacillota</taxon>
        <taxon>Clostridia</taxon>
        <taxon>Eubacteriales</taxon>
        <taxon>Clostridiaceae</taxon>
        <taxon>Proteiniclasticum</taxon>
    </lineage>
</organism>
<keyword evidence="3" id="KW-0732">Signal</keyword>